<protein>
    <recommendedName>
        <fullName evidence="2">Glutamine amidotransferase type-2 domain-containing protein</fullName>
    </recommendedName>
</protein>
<evidence type="ECO:0008006" key="2">
    <source>
        <dbReference type="Google" id="ProtNLM"/>
    </source>
</evidence>
<gene>
    <name evidence="1" type="ORF">ENU20_00050</name>
</gene>
<dbReference type="PANTHER" id="PTHR42824:SF1">
    <property type="entry name" value="GLUTAMINE AMIDOTRANSFERASE YAFJ-RELATED"/>
    <property type="match status" value="1"/>
</dbReference>
<dbReference type="Gene3D" id="3.60.20.10">
    <property type="entry name" value="Glutamine Phosphoribosylpyrophosphate, subunit 1, domain 1"/>
    <property type="match status" value="1"/>
</dbReference>
<proteinExistence type="predicted"/>
<organism evidence="1">
    <name type="scientific">Staphylothermus marinus</name>
    <dbReference type="NCBI Taxonomy" id="2280"/>
    <lineage>
        <taxon>Archaea</taxon>
        <taxon>Thermoproteota</taxon>
        <taxon>Thermoprotei</taxon>
        <taxon>Desulfurococcales</taxon>
        <taxon>Desulfurococcaceae</taxon>
        <taxon>Staphylothermus</taxon>
    </lineage>
</organism>
<dbReference type="EMBL" id="DTBP01000002">
    <property type="protein sequence ID" value="HGQ73469.1"/>
    <property type="molecule type" value="Genomic_DNA"/>
</dbReference>
<reference evidence="1" key="1">
    <citation type="journal article" date="2020" name="mSystems">
        <title>Genome- and Community-Level Interaction Insights into Carbon Utilization and Element Cycling Functions of Hydrothermarchaeota in Hydrothermal Sediment.</title>
        <authorList>
            <person name="Zhou Z."/>
            <person name="Liu Y."/>
            <person name="Xu W."/>
            <person name="Pan J."/>
            <person name="Luo Z.H."/>
            <person name="Li M."/>
        </authorList>
    </citation>
    <scope>NUCLEOTIDE SEQUENCE [LARGE SCALE GENOMIC DNA]</scope>
    <source>
        <strain evidence="1">SpSt-648</strain>
    </source>
</reference>
<dbReference type="SUPFAM" id="SSF56235">
    <property type="entry name" value="N-terminal nucleophile aminohydrolases (Ntn hydrolases)"/>
    <property type="match status" value="1"/>
</dbReference>
<name>A0A7C4NNU9_STAMA</name>
<sequence>MCRLLVLLSKPRNENQFLEKIIDYFVKASVNDVYIKGRGHRDGWGFVCLAYSESTGKPVVLSFKTLSPIDSIYSKSILNRFVEKVSVYDEVYLMIHSRLGGLTEPYGEEHVHPYFFKGKNHLLWFIHNGGVDKFRLSEFVGENPLLHTDSWFTAAYISFKMNNCSSGVDECVVSIYSDLAEYISKNSSLNTGLLILQNGEHHLYVSYIPRAEAASNVYYALYQYVGETNIAVFSSTIHYYMVQEDKRYVDNVKQLKPGVYKLSFKNKITKLS</sequence>
<evidence type="ECO:0000313" key="1">
    <source>
        <dbReference type="EMBL" id="HGQ73469.1"/>
    </source>
</evidence>
<accession>A0A7C4NNU9</accession>
<comment type="caution">
    <text evidence="1">The sequence shown here is derived from an EMBL/GenBank/DDBJ whole genome shotgun (WGS) entry which is preliminary data.</text>
</comment>
<dbReference type="InterPro" id="IPR029055">
    <property type="entry name" value="Ntn_hydrolases_N"/>
</dbReference>
<dbReference type="AlphaFoldDB" id="A0A7C4NNU9"/>
<dbReference type="PANTHER" id="PTHR42824">
    <property type="entry name" value="GLUTAMINE AMIDOTRANSFERASE"/>
    <property type="match status" value="1"/>
</dbReference>